<protein>
    <submittedName>
        <fullName evidence="2">Uncharacterized protein</fullName>
    </submittedName>
</protein>
<evidence type="ECO:0000313" key="3">
    <source>
        <dbReference type="Proteomes" id="UP000542210"/>
    </source>
</evidence>
<organism evidence="2 3">
    <name type="scientific">Sphaerisporangium siamense</name>
    <dbReference type="NCBI Taxonomy" id="795645"/>
    <lineage>
        <taxon>Bacteria</taxon>
        <taxon>Bacillati</taxon>
        <taxon>Actinomycetota</taxon>
        <taxon>Actinomycetes</taxon>
        <taxon>Streptosporangiales</taxon>
        <taxon>Streptosporangiaceae</taxon>
        <taxon>Sphaerisporangium</taxon>
    </lineage>
</organism>
<accession>A0A7W7D3E9</accession>
<dbReference type="RefSeq" id="WP_184877116.1">
    <property type="nucleotide sequence ID" value="NZ_BOOV01000024.1"/>
</dbReference>
<keyword evidence="3" id="KW-1185">Reference proteome</keyword>
<proteinExistence type="predicted"/>
<feature type="transmembrane region" description="Helical" evidence="1">
    <location>
        <begin position="12"/>
        <end position="34"/>
    </location>
</feature>
<keyword evidence="1" id="KW-1133">Transmembrane helix</keyword>
<comment type="caution">
    <text evidence="2">The sequence shown here is derived from an EMBL/GenBank/DDBJ whole genome shotgun (WGS) entry which is preliminary data.</text>
</comment>
<evidence type="ECO:0000313" key="2">
    <source>
        <dbReference type="EMBL" id="MBB4699523.1"/>
    </source>
</evidence>
<reference evidence="2 3" key="1">
    <citation type="submission" date="2020-08" db="EMBL/GenBank/DDBJ databases">
        <title>Sequencing the genomes of 1000 actinobacteria strains.</title>
        <authorList>
            <person name="Klenk H.-P."/>
        </authorList>
    </citation>
    <scope>NUCLEOTIDE SEQUENCE [LARGE SCALE GENOMIC DNA]</scope>
    <source>
        <strain evidence="2 3">DSM 45784</strain>
    </source>
</reference>
<dbReference type="EMBL" id="JACHND010000001">
    <property type="protein sequence ID" value="MBB4699523.1"/>
    <property type="molecule type" value="Genomic_DNA"/>
</dbReference>
<keyword evidence="1" id="KW-0472">Membrane</keyword>
<keyword evidence="1" id="KW-0812">Transmembrane</keyword>
<evidence type="ECO:0000256" key="1">
    <source>
        <dbReference type="SAM" id="Phobius"/>
    </source>
</evidence>
<dbReference type="AlphaFoldDB" id="A0A7W7D3E9"/>
<gene>
    <name evidence="2" type="ORF">BJ982_001067</name>
</gene>
<sequence length="119" mass="12676">MTLHTENPPHRTAVAVRLALTVLLAGGLGALALAPPDAYGMTADRVGSAASTGDGRNGITHSRIGNGSYNKVYAGQNPTTMRGVQQVSNTIVNGNSPTQVAKCTKRRVCVIRQKLWHRW</sequence>
<name>A0A7W7D3E9_9ACTN</name>
<dbReference type="Proteomes" id="UP000542210">
    <property type="component" value="Unassembled WGS sequence"/>
</dbReference>